<dbReference type="AlphaFoldDB" id="A0AAE1H9M4"/>
<dbReference type="PANTHER" id="PTHR46409">
    <property type="entry name" value="HTH PSQ-TYPE DOMAIN-CONTAINING PROTEIN"/>
    <property type="match status" value="1"/>
</dbReference>
<dbReference type="Proteomes" id="UP001219518">
    <property type="component" value="Unassembled WGS sequence"/>
</dbReference>
<evidence type="ECO:0000313" key="1">
    <source>
        <dbReference type="EMBL" id="KAK3917321.1"/>
    </source>
</evidence>
<reference evidence="1" key="1">
    <citation type="submission" date="2021-07" db="EMBL/GenBank/DDBJ databases">
        <authorList>
            <person name="Catto M.A."/>
            <person name="Jacobson A."/>
            <person name="Kennedy G."/>
            <person name="Labadie P."/>
            <person name="Hunt B.G."/>
            <person name="Srinivasan R."/>
        </authorList>
    </citation>
    <scope>NUCLEOTIDE SEQUENCE</scope>
    <source>
        <strain evidence="1">PL_HMW_Pooled</strain>
        <tissue evidence="1">Head</tissue>
    </source>
</reference>
<accession>A0AAE1H9M4</accession>
<keyword evidence="2" id="KW-1185">Reference proteome</keyword>
<name>A0AAE1H9M4_9NEOP</name>
<reference evidence="1" key="2">
    <citation type="journal article" date="2023" name="BMC Genomics">
        <title>Pest status, molecular evolution, and epigenetic factors derived from the genome assembly of Frankliniella fusca, a thysanopteran phytovirus vector.</title>
        <authorList>
            <person name="Catto M.A."/>
            <person name="Labadie P.E."/>
            <person name="Jacobson A.L."/>
            <person name="Kennedy G.G."/>
            <person name="Srinivasan R."/>
            <person name="Hunt B.G."/>
        </authorList>
    </citation>
    <scope>NUCLEOTIDE SEQUENCE</scope>
    <source>
        <strain evidence="1">PL_HMW_Pooled</strain>
    </source>
</reference>
<organism evidence="1 2">
    <name type="scientific">Frankliniella fusca</name>
    <dbReference type="NCBI Taxonomy" id="407009"/>
    <lineage>
        <taxon>Eukaryota</taxon>
        <taxon>Metazoa</taxon>
        <taxon>Ecdysozoa</taxon>
        <taxon>Arthropoda</taxon>
        <taxon>Hexapoda</taxon>
        <taxon>Insecta</taxon>
        <taxon>Pterygota</taxon>
        <taxon>Neoptera</taxon>
        <taxon>Paraneoptera</taxon>
        <taxon>Thysanoptera</taxon>
        <taxon>Terebrantia</taxon>
        <taxon>Thripoidea</taxon>
        <taxon>Thripidae</taxon>
        <taxon>Frankliniella</taxon>
    </lineage>
</organism>
<gene>
    <name evidence="1" type="ORF">KUF71_006864</name>
</gene>
<comment type="caution">
    <text evidence="1">The sequence shown here is derived from an EMBL/GenBank/DDBJ whole genome shotgun (WGS) entry which is preliminary data.</text>
</comment>
<evidence type="ECO:0000313" key="2">
    <source>
        <dbReference type="Proteomes" id="UP001219518"/>
    </source>
</evidence>
<dbReference type="EMBL" id="JAHWGI010000717">
    <property type="protein sequence ID" value="KAK3917321.1"/>
    <property type="molecule type" value="Genomic_DNA"/>
</dbReference>
<protein>
    <submittedName>
        <fullName evidence="1">L-ornithine N(5)-monooxygenase</fullName>
    </submittedName>
</protein>
<proteinExistence type="predicted"/>
<dbReference type="PANTHER" id="PTHR46409:SF1">
    <property type="entry name" value="HTH PSQ-TYPE DOMAIN-CONTAINING PROTEIN"/>
    <property type="match status" value="1"/>
</dbReference>
<sequence>MVRQCRTVSIALKRCREPSTTSYNIQQHLLTCYIPVWFAIKNNSSIVDGSRHLFKAIETVRHCPVKVQKIVNPVIQTNSFFAHSENILLTMCFDGRQEAQDYTDMIDWSSTTIYSPPILRNIKNEEIQSLIDSGEMPQWDVTRFPCHTQAVERCVKLVTAASEKRVGFKSRHDFITSTLKSRDIMPAFKTKCQFAAIKLEKETEELHAAHVKEVLNYEQLPRGSRPRHITGQPHPDPSVRYGVNYKSHLMNIEFFKVTECLLQDIMHIGPEGLLEMLCRSLLRHVIFDKKKKLLSDVNNEISALSKFFRSDRPSSNIKAKHLAANSKLHQSAAQMNNLAILLPFVLRKDLAFPGDEAFLHVHIRLLRILNLCMAYELLDEDADRLSTMISDFHEQLLKIQPDLSMAKIHFLHHLPEQILSFGLIRQQACYRFESHFSVLKRIARMLHNTKNLTMSIALRHQSKQCQAMIQPEFLYKGHEIGQRSKIPAMVNDPSINLLKKKILANFEEIEEISRIKAHGSEFQADHSIVLLESCSPLPKFGKVLKIFLINQKHVGFYCQELKTVCEDMSLNAFQVSFLSQKVAVTLDEMEFPHEILFFKFDGKCYVIPKGHRKLLT</sequence>